<dbReference type="AlphaFoldDB" id="A0A8D8AAX7"/>
<evidence type="ECO:0000313" key="1">
    <source>
        <dbReference type="EMBL" id="CAG6453110.1"/>
    </source>
</evidence>
<name>A0A8D8AAX7_CULPI</name>
<organism evidence="1">
    <name type="scientific">Culex pipiens</name>
    <name type="common">House mosquito</name>
    <dbReference type="NCBI Taxonomy" id="7175"/>
    <lineage>
        <taxon>Eukaryota</taxon>
        <taxon>Metazoa</taxon>
        <taxon>Ecdysozoa</taxon>
        <taxon>Arthropoda</taxon>
        <taxon>Hexapoda</taxon>
        <taxon>Insecta</taxon>
        <taxon>Pterygota</taxon>
        <taxon>Neoptera</taxon>
        <taxon>Endopterygota</taxon>
        <taxon>Diptera</taxon>
        <taxon>Nematocera</taxon>
        <taxon>Culicoidea</taxon>
        <taxon>Culicidae</taxon>
        <taxon>Culicinae</taxon>
        <taxon>Culicini</taxon>
        <taxon>Culex</taxon>
        <taxon>Culex</taxon>
    </lineage>
</organism>
<protein>
    <submittedName>
        <fullName evidence="1">(northern house mosquito) hypothetical protein</fullName>
    </submittedName>
</protein>
<accession>A0A8D8AAX7</accession>
<sequence length="268" mass="30573">MLGPFRRCRDHNNQQKAKIEDGPVYKRVTANDPAVQQVKLPKQLSQHGLMFRSRIPQIFSQLIQHSLGTIQSSGQPVPHRQHFSLQPQPLLLVFQHRPLNLARHLHPLANLPRAHAKPVNGPVGFRLPPLGLQEETHVLGLREELRVHGKRPVAHFAHAEPLQRFRPLRHAVQPVLAGHFHEAVGKVKRQIDLDRIGEGTATVAQMIQRLQPAVAVPREVALLLELTQLFLPLFHQRLGKFIVKWAIVGLCRNKHEKHHQKTLQTPHF</sequence>
<dbReference type="EMBL" id="HBUE01022202">
    <property type="protein sequence ID" value="CAG6453110.1"/>
    <property type="molecule type" value="Transcribed_RNA"/>
</dbReference>
<reference evidence="1" key="1">
    <citation type="submission" date="2021-05" db="EMBL/GenBank/DDBJ databases">
        <authorList>
            <person name="Alioto T."/>
            <person name="Alioto T."/>
            <person name="Gomez Garrido J."/>
        </authorList>
    </citation>
    <scope>NUCLEOTIDE SEQUENCE</scope>
</reference>
<proteinExistence type="predicted"/>